<dbReference type="Pfam" id="PF12833">
    <property type="entry name" value="HTH_18"/>
    <property type="match status" value="1"/>
</dbReference>
<feature type="domain" description="HTH araC/xylS-type" evidence="4">
    <location>
        <begin position="201"/>
        <end position="299"/>
    </location>
</feature>
<evidence type="ECO:0000313" key="6">
    <source>
        <dbReference type="Proteomes" id="UP000661507"/>
    </source>
</evidence>
<comment type="caution">
    <text evidence="5">The sequence shown here is derived from an EMBL/GenBank/DDBJ whole genome shotgun (WGS) entry which is preliminary data.</text>
</comment>
<dbReference type="PANTHER" id="PTHR46796">
    <property type="entry name" value="HTH-TYPE TRANSCRIPTIONAL ACTIVATOR RHAS-RELATED"/>
    <property type="match status" value="1"/>
</dbReference>
<proteinExistence type="predicted"/>
<protein>
    <submittedName>
        <fullName evidence="5">AraC family transcriptional regulator</fullName>
    </submittedName>
</protein>
<dbReference type="InterPro" id="IPR020449">
    <property type="entry name" value="Tscrpt_reg_AraC-type_HTH"/>
</dbReference>
<dbReference type="GO" id="GO:0043565">
    <property type="term" value="F:sequence-specific DNA binding"/>
    <property type="evidence" value="ECO:0007669"/>
    <property type="project" value="InterPro"/>
</dbReference>
<keyword evidence="1" id="KW-0805">Transcription regulation</keyword>
<dbReference type="InterPro" id="IPR018062">
    <property type="entry name" value="HTH_AraC-typ_CS"/>
</dbReference>
<dbReference type="PRINTS" id="PR00032">
    <property type="entry name" value="HTHARAC"/>
</dbReference>
<evidence type="ECO:0000256" key="2">
    <source>
        <dbReference type="ARBA" id="ARBA00023125"/>
    </source>
</evidence>
<reference evidence="5" key="1">
    <citation type="journal article" date="2014" name="Int. J. Syst. Evol. Microbiol.">
        <title>Complete genome sequence of Corynebacterium casei LMG S-19264T (=DSM 44701T), isolated from a smear-ripened cheese.</title>
        <authorList>
            <consortium name="US DOE Joint Genome Institute (JGI-PGF)"/>
            <person name="Walter F."/>
            <person name="Albersmeier A."/>
            <person name="Kalinowski J."/>
            <person name="Ruckert C."/>
        </authorList>
    </citation>
    <scope>NUCLEOTIDE SEQUENCE</scope>
    <source>
        <strain evidence="5">CGMCC 1.3617</strain>
    </source>
</reference>
<dbReference type="SUPFAM" id="SSF46689">
    <property type="entry name" value="Homeodomain-like"/>
    <property type="match status" value="2"/>
</dbReference>
<dbReference type="EMBL" id="BMKW01000006">
    <property type="protein sequence ID" value="GGJ17158.1"/>
    <property type="molecule type" value="Genomic_DNA"/>
</dbReference>
<reference evidence="5" key="2">
    <citation type="submission" date="2020-09" db="EMBL/GenBank/DDBJ databases">
        <authorList>
            <person name="Sun Q."/>
            <person name="Zhou Y."/>
        </authorList>
    </citation>
    <scope>NUCLEOTIDE SEQUENCE</scope>
    <source>
        <strain evidence="5">CGMCC 1.3617</strain>
    </source>
</reference>
<name>A0A917NPW6_9PROT</name>
<evidence type="ECO:0000259" key="4">
    <source>
        <dbReference type="PROSITE" id="PS01124"/>
    </source>
</evidence>
<evidence type="ECO:0000256" key="3">
    <source>
        <dbReference type="ARBA" id="ARBA00023163"/>
    </source>
</evidence>
<keyword evidence="2" id="KW-0238">DNA-binding</keyword>
<dbReference type="PROSITE" id="PS01124">
    <property type="entry name" value="HTH_ARAC_FAMILY_2"/>
    <property type="match status" value="1"/>
</dbReference>
<sequence>MRPKAVYGENLSDHWRGHCAVSSITAGETTAGAVTIARLTGGRDFGFVEPVPAEESYAFSLELMNYQSGELWLDGRSTQQTELARNNSVFFDLRHRVEAKLEDPFDFLHFHIPRAYFDALARASGLARIQDLNFTSGRGVFDETIHHIGQVLLPAVASPREVNRLFLDHVITAFCVHVTTTYGARVEPRTTARGLSEWRLKRAKELIESQLDGKLTIAEIARECGLTPSYFAQQFAEATGMTPHRWLLKARVDAATRLLVQGALPIAAIAIACGFADQSHFTRTFSRVTGVTPKVWQDRFR</sequence>
<dbReference type="PROSITE" id="PS00041">
    <property type="entry name" value="HTH_ARAC_FAMILY_1"/>
    <property type="match status" value="1"/>
</dbReference>
<evidence type="ECO:0000313" key="5">
    <source>
        <dbReference type="EMBL" id="GGJ17158.1"/>
    </source>
</evidence>
<dbReference type="PANTHER" id="PTHR46796:SF14">
    <property type="entry name" value="TRANSCRIPTIONAL REGULATORY PROTEIN"/>
    <property type="match status" value="1"/>
</dbReference>
<dbReference type="InterPro" id="IPR009057">
    <property type="entry name" value="Homeodomain-like_sf"/>
</dbReference>
<dbReference type="InterPro" id="IPR018060">
    <property type="entry name" value="HTH_AraC"/>
</dbReference>
<keyword evidence="3" id="KW-0804">Transcription</keyword>
<dbReference type="SMART" id="SM00342">
    <property type="entry name" value="HTH_ARAC"/>
    <property type="match status" value="1"/>
</dbReference>
<accession>A0A917NPW6</accession>
<keyword evidence="6" id="KW-1185">Reference proteome</keyword>
<dbReference type="InterPro" id="IPR050204">
    <property type="entry name" value="AraC_XylS_family_regulators"/>
</dbReference>
<organism evidence="5 6">
    <name type="scientific">Neoroseomonas lacus</name>
    <dbReference type="NCBI Taxonomy" id="287609"/>
    <lineage>
        <taxon>Bacteria</taxon>
        <taxon>Pseudomonadati</taxon>
        <taxon>Pseudomonadota</taxon>
        <taxon>Alphaproteobacteria</taxon>
        <taxon>Acetobacterales</taxon>
        <taxon>Acetobacteraceae</taxon>
        <taxon>Neoroseomonas</taxon>
    </lineage>
</organism>
<evidence type="ECO:0000256" key="1">
    <source>
        <dbReference type="ARBA" id="ARBA00023015"/>
    </source>
</evidence>
<dbReference type="Proteomes" id="UP000661507">
    <property type="component" value="Unassembled WGS sequence"/>
</dbReference>
<dbReference type="AlphaFoldDB" id="A0A917NPW6"/>
<gene>
    <name evidence="5" type="ORF">GCM10011320_25660</name>
</gene>
<dbReference type="Gene3D" id="1.10.10.60">
    <property type="entry name" value="Homeodomain-like"/>
    <property type="match status" value="2"/>
</dbReference>
<dbReference type="GO" id="GO:0003700">
    <property type="term" value="F:DNA-binding transcription factor activity"/>
    <property type="evidence" value="ECO:0007669"/>
    <property type="project" value="InterPro"/>
</dbReference>